<evidence type="ECO:0008006" key="3">
    <source>
        <dbReference type="Google" id="ProtNLM"/>
    </source>
</evidence>
<protein>
    <recommendedName>
        <fullName evidence="3">Alkylhydroperoxidase family enzyme, contains CxxC motif</fullName>
    </recommendedName>
</protein>
<gene>
    <name evidence="1" type="ORF">BGX16_0788</name>
</gene>
<sequence length="185" mass="20823">MARVKFIESAEEAQGKAKEAYEKLVAAGKITNMKRALLQDYATYDAFMGWYTSWNRLVEVVGLRASTIYAHAISTTNSCQLCSLFFISDLKALGIDPKDFEFDEKEGLLIELAHQIVKDPTKVSDELIASLKKFFSDSELVTVVGFAAQMIATNNFNSVLKIDVDQRLLPIVDEFKPATWRENIK</sequence>
<dbReference type="OrthoDB" id="9807087at2"/>
<comment type="caution">
    <text evidence="1">The sequence shown here is derived from an EMBL/GenBank/DDBJ whole genome shotgun (WGS) entry which is preliminary data.</text>
</comment>
<dbReference type="EMBL" id="PGEX01000001">
    <property type="protein sequence ID" value="PJJ40838.1"/>
    <property type="molecule type" value="Genomic_DNA"/>
</dbReference>
<dbReference type="SUPFAM" id="SSF69118">
    <property type="entry name" value="AhpD-like"/>
    <property type="match status" value="1"/>
</dbReference>
<evidence type="ECO:0000313" key="2">
    <source>
        <dbReference type="Proteomes" id="UP000231134"/>
    </source>
</evidence>
<organism evidence="1 2">
    <name type="scientific">Hallerella succinigenes</name>
    <dbReference type="NCBI Taxonomy" id="1896222"/>
    <lineage>
        <taxon>Bacteria</taxon>
        <taxon>Pseudomonadati</taxon>
        <taxon>Fibrobacterota</taxon>
        <taxon>Fibrobacteria</taxon>
        <taxon>Fibrobacterales</taxon>
        <taxon>Fibrobacteraceae</taxon>
        <taxon>Hallerella</taxon>
    </lineage>
</organism>
<dbReference type="Proteomes" id="UP000231134">
    <property type="component" value="Unassembled WGS sequence"/>
</dbReference>
<dbReference type="RefSeq" id="WP_100424878.1">
    <property type="nucleotide sequence ID" value="NZ_JAXFBG010000067.1"/>
</dbReference>
<keyword evidence="2" id="KW-1185">Reference proteome</keyword>
<dbReference type="Gene3D" id="1.20.1290.10">
    <property type="entry name" value="AhpD-like"/>
    <property type="match status" value="1"/>
</dbReference>
<dbReference type="InterPro" id="IPR029032">
    <property type="entry name" value="AhpD-like"/>
</dbReference>
<name>A0A2M9A5A8_9BACT</name>
<reference evidence="1 2" key="1">
    <citation type="submission" date="2017-11" db="EMBL/GenBank/DDBJ databases">
        <title>Animal gut microbial communities from fecal samples from Wisconsin, USA.</title>
        <authorList>
            <person name="Neumann A."/>
        </authorList>
    </citation>
    <scope>NUCLEOTIDE SEQUENCE [LARGE SCALE GENOMIC DNA]</scope>
    <source>
        <strain evidence="1 2">UWS3</strain>
    </source>
</reference>
<proteinExistence type="predicted"/>
<evidence type="ECO:0000313" key="1">
    <source>
        <dbReference type="EMBL" id="PJJ40838.1"/>
    </source>
</evidence>
<accession>A0A2M9A5A8</accession>
<dbReference type="AlphaFoldDB" id="A0A2M9A5A8"/>